<feature type="region of interest" description="Disordered" evidence="4">
    <location>
        <begin position="41"/>
        <end position="62"/>
    </location>
</feature>
<dbReference type="EC" id="3.5.1.28" evidence="2"/>
<dbReference type="Proteomes" id="UP000005952">
    <property type="component" value="Chromosome"/>
</dbReference>
<protein>
    <recommendedName>
        <fullName evidence="2">N-acetylmuramoyl-L-alanine amidase</fullName>
        <ecNumber evidence="2">3.5.1.28</ecNumber>
    </recommendedName>
</protein>
<dbReference type="Gene3D" id="3.40.630.40">
    <property type="entry name" value="Zn-dependent exopeptidases"/>
    <property type="match status" value="1"/>
</dbReference>
<feature type="signal peptide" evidence="5">
    <location>
        <begin position="1"/>
        <end position="36"/>
    </location>
</feature>
<dbReference type="STRING" id="670307.HYPDE_28428"/>
<evidence type="ECO:0000256" key="1">
    <source>
        <dbReference type="ARBA" id="ARBA00001561"/>
    </source>
</evidence>
<dbReference type="Pfam" id="PF11741">
    <property type="entry name" value="AMIN"/>
    <property type="match status" value="1"/>
</dbReference>
<proteinExistence type="predicted"/>
<dbReference type="AlphaFoldDB" id="N0BB67"/>
<dbReference type="GO" id="GO:0030288">
    <property type="term" value="C:outer membrane-bounded periplasmic space"/>
    <property type="evidence" value="ECO:0007669"/>
    <property type="project" value="TreeGrafter"/>
</dbReference>
<evidence type="ECO:0000256" key="4">
    <source>
        <dbReference type="SAM" id="MobiDB-lite"/>
    </source>
</evidence>
<dbReference type="GO" id="GO:0009253">
    <property type="term" value="P:peptidoglycan catabolic process"/>
    <property type="evidence" value="ECO:0007669"/>
    <property type="project" value="InterPro"/>
</dbReference>
<dbReference type="EMBL" id="CP005587">
    <property type="protein sequence ID" value="AGK57365.1"/>
    <property type="molecule type" value="Genomic_DNA"/>
</dbReference>
<feature type="domain" description="MurNAc-LAA" evidence="6">
    <location>
        <begin position="267"/>
        <end position="430"/>
    </location>
</feature>
<sequence>MGRATGEPGMRSPAQRAMRCAFAAALLCAFTGQVAAAGATTEAPKTGDSQIAIANPTPDSSTQPKVLRTRFVVGLERKVDYQVFAISNPNRVVIELPDINMQLPAVDAEKPVGLVRAVRAGLAAPGKTRIVIGVTQPVVVESSNVEQDDKGLARLAIVIRPAASVMSGAGMKGFAQPSGLGAMGLQPPLPRPAEKPTERAAKAFKPIIVLDPGHGGYDSGAVKFGTVEKNVVLAFSLVLRDQLEKTGRYKVLMTRHDDTFIPLDDRTKYAERNKANLFIAIHADYSDNGSRARGATIYTLRDGVAKNLERSAKGNASENVLSPEEIDIVKKVSDDVSAVRGILADLAERDLEMTHERTGMFAKTVIENMGESTPMRNEPDQQAAFRVLKTAQFPSVLIELAYVTNKQDASNLKSDDWREKVAQSIVSAIDNYFSHEIARLPM</sequence>
<evidence type="ECO:0000313" key="8">
    <source>
        <dbReference type="Proteomes" id="UP000005952"/>
    </source>
</evidence>
<evidence type="ECO:0000313" key="7">
    <source>
        <dbReference type="EMBL" id="AGK57365.1"/>
    </source>
</evidence>
<dbReference type="Pfam" id="PF01520">
    <property type="entry name" value="Amidase_3"/>
    <property type="match status" value="1"/>
</dbReference>
<accession>N0BB67</accession>
<dbReference type="Gene3D" id="2.60.40.3500">
    <property type="match status" value="1"/>
</dbReference>
<dbReference type="InterPro" id="IPR002508">
    <property type="entry name" value="MurNAc-LAA_cat"/>
</dbReference>
<name>N0BB67_9HYPH</name>
<keyword evidence="3" id="KW-0378">Hydrolase</keyword>
<dbReference type="InterPro" id="IPR021731">
    <property type="entry name" value="AMIN_dom"/>
</dbReference>
<dbReference type="eggNOG" id="COG0860">
    <property type="taxonomic scope" value="Bacteria"/>
</dbReference>
<keyword evidence="5" id="KW-0732">Signal</keyword>
<reference evidence="7 8" key="1">
    <citation type="journal article" date="2013" name="Genome Announc.">
        <title>Genome sequences for three denitrifying bacterial strains isolated from a uranium- and nitrate-contaminated subsurface environment.</title>
        <authorList>
            <person name="Venkatramanan R."/>
            <person name="Prakash O."/>
            <person name="Woyke T."/>
            <person name="Chain P."/>
            <person name="Goodwin L.A."/>
            <person name="Watson D."/>
            <person name="Brooks S."/>
            <person name="Kostka J.E."/>
            <person name="Green S.J."/>
        </authorList>
    </citation>
    <scope>NUCLEOTIDE SEQUENCE [LARGE SCALE GENOMIC DNA]</scope>
    <source>
        <strain evidence="7 8">1NES1</strain>
    </source>
</reference>
<evidence type="ECO:0000259" key="6">
    <source>
        <dbReference type="SMART" id="SM00646"/>
    </source>
</evidence>
<dbReference type="KEGG" id="hdt:HYPDE_28428"/>
<comment type="catalytic activity">
    <reaction evidence="1">
        <text>Hydrolyzes the link between N-acetylmuramoyl residues and L-amino acid residues in certain cell-wall glycopeptides.</text>
        <dbReference type="EC" id="3.5.1.28"/>
    </reaction>
</comment>
<keyword evidence="8" id="KW-1185">Reference proteome</keyword>
<dbReference type="InterPro" id="IPR050695">
    <property type="entry name" value="N-acetylmuramoyl_amidase_3"/>
</dbReference>
<gene>
    <name evidence="7" type="ORF">HYPDE_28428</name>
</gene>
<organism evidence="7 8">
    <name type="scientific">Hyphomicrobium denitrificans 1NES1</name>
    <dbReference type="NCBI Taxonomy" id="670307"/>
    <lineage>
        <taxon>Bacteria</taxon>
        <taxon>Pseudomonadati</taxon>
        <taxon>Pseudomonadota</taxon>
        <taxon>Alphaproteobacteria</taxon>
        <taxon>Hyphomicrobiales</taxon>
        <taxon>Hyphomicrobiaceae</taxon>
        <taxon>Hyphomicrobium</taxon>
    </lineage>
</organism>
<feature type="chain" id="PRO_5004105486" description="N-acetylmuramoyl-L-alanine amidase" evidence="5">
    <location>
        <begin position="37"/>
        <end position="442"/>
    </location>
</feature>
<evidence type="ECO:0000256" key="5">
    <source>
        <dbReference type="SAM" id="SignalP"/>
    </source>
</evidence>
<dbReference type="SUPFAM" id="SSF53187">
    <property type="entry name" value="Zn-dependent exopeptidases"/>
    <property type="match status" value="1"/>
</dbReference>
<dbReference type="SMART" id="SM00646">
    <property type="entry name" value="Ami_3"/>
    <property type="match status" value="1"/>
</dbReference>
<dbReference type="GO" id="GO:0008745">
    <property type="term" value="F:N-acetylmuramoyl-L-alanine amidase activity"/>
    <property type="evidence" value="ECO:0007669"/>
    <property type="project" value="UniProtKB-EC"/>
</dbReference>
<dbReference type="CDD" id="cd02696">
    <property type="entry name" value="MurNAc-LAA"/>
    <property type="match status" value="1"/>
</dbReference>
<evidence type="ECO:0000256" key="2">
    <source>
        <dbReference type="ARBA" id="ARBA00011901"/>
    </source>
</evidence>
<dbReference type="HOGENOM" id="CLU_014322_2_1_5"/>
<dbReference type="PANTHER" id="PTHR30404">
    <property type="entry name" value="N-ACETYLMURAMOYL-L-ALANINE AMIDASE"/>
    <property type="match status" value="1"/>
</dbReference>
<dbReference type="PANTHER" id="PTHR30404:SF0">
    <property type="entry name" value="N-ACETYLMURAMOYL-L-ALANINE AMIDASE AMIC"/>
    <property type="match status" value="1"/>
</dbReference>
<evidence type="ECO:0000256" key="3">
    <source>
        <dbReference type="ARBA" id="ARBA00022801"/>
    </source>
</evidence>